<dbReference type="GO" id="GO:0005634">
    <property type="term" value="C:nucleus"/>
    <property type="evidence" value="ECO:0007669"/>
    <property type="project" value="UniProtKB-SubCell"/>
</dbReference>
<dbReference type="Proteomes" id="UP001443914">
    <property type="component" value="Unassembled WGS sequence"/>
</dbReference>
<proteinExistence type="inferred from homology"/>
<dbReference type="InterPro" id="IPR009057">
    <property type="entry name" value="Homeodomain-like_sf"/>
</dbReference>
<evidence type="ECO:0000256" key="10">
    <source>
        <dbReference type="RuleBase" id="RU369038"/>
    </source>
</evidence>
<dbReference type="SMART" id="SM00389">
    <property type="entry name" value="HOX"/>
    <property type="match status" value="1"/>
</dbReference>
<dbReference type="SUPFAM" id="SSF46689">
    <property type="entry name" value="Homeodomain-like"/>
    <property type="match status" value="1"/>
</dbReference>
<comment type="function">
    <text evidence="10">Transcription factor.</text>
</comment>
<evidence type="ECO:0000256" key="11">
    <source>
        <dbReference type="SAM" id="Coils"/>
    </source>
</evidence>
<comment type="caution">
    <text evidence="13">The sequence shown here is derived from an EMBL/GenBank/DDBJ whole genome shotgun (WGS) entry which is preliminary data.</text>
</comment>
<dbReference type="GO" id="GO:0000981">
    <property type="term" value="F:DNA-binding transcription factor activity, RNA polymerase II-specific"/>
    <property type="evidence" value="ECO:0007669"/>
    <property type="project" value="UniProtKB-UniRule"/>
</dbReference>
<evidence type="ECO:0000256" key="7">
    <source>
        <dbReference type="ARBA" id="ARBA00025748"/>
    </source>
</evidence>
<evidence type="ECO:0000313" key="13">
    <source>
        <dbReference type="EMBL" id="KAK9691739.1"/>
    </source>
</evidence>
<dbReference type="InterPro" id="IPR001356">
    <property type="entry name" value="HD"/>
</dbReference>
<evidence type="ECO:0000256" key="5">
    <source>
        <dbReference type="ARBA" id="ARBA00023163"/>
    </source>
</evidence>
<dbReference type="CDD" id="cd00086">
    <property type="entry name" value="homeodomain"/>
    <property type="match status" value="1"/>
</dbReference>
<feature type="domain" description="Homeobox" evidence="12">
    <location>
        <begin position="40"/>
        <end position="95"/>
    </location>
</feature>
<name>A0AAW1IPV8_SAPOF</name>
<dbReference type="AlphaFoldDB" id="A0AAW1IPV8"/>
<dbReference type="PROSITE" id="PS50071">
    <property type="entry name" value="HOMEOBOX_2"/>
    <property type="match status" value="1"/>
</dbReference>
<evidence type="ECO:0000256" key="1">
    <source>
        <dbReference type="ARBA" id="ARBA00004123"/>
    </source>
</evidence>
<feature type="DNA-binding region" description="Homeobox" evidence="8">
    <location>
        <begin position="42"/>
        <end position="96"/>
    </location>
</feature>
<dbReference type="Pfam" id="PF00046">
    <property type="entry name" value="Homeodomain"/>
    <property type="match status" value="1"/>
</dbReference>
<keyword evidence="5 10" id="KW-0804">Transcription</keyword>
<dbReference type="InterPro" id="IPR045224">
    <property type="entry name" value="HDZip_class_I_plant"/>
</dbReference>
<keyword evidence="14" id="KW-1185">Reference proteome</keyword>
<protein>
    <recommendedName>
        <fullName evidence="10">Homeobox-leucine zipper protein</fullName>
    </recommendedName>
    <alternativeName>
        <fullName evidence="10">HD-ZIP protein</fullName>
    </alternativeName>
    <alternativeName>
        <fullName evidence="10">Homeodomain transcription factor</fullName>
    </alternativeName>
</protein>
<keyword evidence="2 10" id="KW-0805">Transcription regulation</keyword>
<dbReference type="InterPro" id="IPR000047">
    <property type="entry name" value="HTH_motif"/>
</dbReference>
<dbReference type="Gene3D" id="1.10.10.60">
    <property type="entry name" value="Homeodomain-like"/>
    <property type="match status" value="1"/>
</dbReference>
<gene>
    <name evidence="13" type="ORF">RND81_09G216000</name>
</gene>
<dbReference type="EMBL" id="JBDFQZ010000009">
    <property type="protein sequence ID" value="KAK9691739.1"/>
    <property type="molecule type" value="Genomic_DNA"/>
</dbReference>
<comment type="subcellular location">
    <subcellularLocation>
        <location evidence="1 8 9">Nucleus</location>
    </subcellularLocation>
</comment>
<keyword evidence="3 8" id="KW-0238">DNA-binding</keyword>
<keyword evidence="11" id="KW-0175">Coiled coil</keyword>
<evidence type="ECO:0000256" key="8">
    <source>
        <dbReference type="PROSITE-ProRule" id="PRU00108"/>
    </source>
</evidence>
<evidence type="ECO:0000313" key="14">
    <source>
        <dbReference type="Proteomes" id="UP001443914"/>
    </source>
</evidence>
<evidence type="ECO:0000256" key="4">
    <source>
        <dbReference type="ARBA" id="ARBA00023155"/>
    </source>
</evidence>
<keyword evidence="6 8" id="KW-0539">Nucleus</keyword>
<dbReference type="PANTHER" id="PTHR24326:SF535">
    <property type="entry name" value="HOMEOBOX-LEUCINE ZIPPER PROTEIN"/>
    <property type="match status" value="1"/>
</dbReference>
<feature type="coiled-coil region" evidence="11">
    <location>
        <begin position="94"/>
        <end position="135"/>
    </location>
</feature>
<reference evidence="13" key="1">
    <citation type="submission" date="2024-03" db="EMBL/GenBank/DDBJ databases">
        <title>WGS assembly of Saponaria officinalis var. Norfolk2.</title>
        <authorList>
            <person name="Jenkins J."/>
            <person name="Shu S."/>
            <person name="Grimwood J."/>
            <person name="Barry K."/>
            <person name="Goodstein D."/>
            <person name="Schmutz J."/>
            <person name="Leebens-Mack J."/>
            <person name="Osbourn A."/>
        </authorList>
    </citation>
    <scope>NUCLEOTIDE SEQUENCE [LARGE SCALE GENOMIC DNA]</scope>
    <source>
        <strain evidence="13">JIC</strain>
    </source>
</reference>
<dbReference type="PANTHER" id="PTHR24326">
    <property type="entry name" value="HOMEOBOX-LEUCINE ZIPPER PROTEIN"/>
    <property type="match status" value="1"/>
</dbReference>
<accession>A0AAW1IPV8</accession>
<dbReference type="GO" id="GO:0045893">
    <property type="term" value="P:positive regulation of DNA-templated transcription"/>
    <property type="evidence" value="ECO:0007669"/>
    <property type="project" value="TreeGrafter"/>
</dbReference>
<evidence type="ECO:0000256" key="2">
    <source>
        <dbReference type="ARBA" id="ARBA00023015"/>
    </source>
</evidence>
<dbReference type="InterPro" id="IPR003106">
    <property type="entry name" value="Leu_zip_homeo"/>
</dbReference>
<dbReference type="InterPro" id="IPR017970">
    <property type="entry name" value="Homeobox_CS"/>
</dbReference>
<dbReference type="Pfam" id="PF02183">
    <property type="entry name" value="HALZ"/>
    <property type="match status" value="1"/>
</dbReference>
<evidence type="ECO:0000256" key="9">
    <source>
        <dbReference type="RuleBase" id="RU000682"/>
    </source>
</evidence>
<dbReference type="GO" id="GO:0043565">
    <property type="term" value="F:sequence-specific DNA binding"/>
    <property type="evidence" value="ECO:0007669"/>
    <property type="project" value="InterPro"/>
</dbReference>
<keyword evidence="4 8" id="KW-0371">Homeobox</keyword>
<evidence type="ECO:0000256" key="6">
    <source>
        <dbReference type="ARBA" id="ARBA00023242"/>
    </source>
</evidence>
<evidence type="ECO:0000259" key="12">
    <source>
        <dbReference type="PROSITE" id="PS50071"/>
    </source>
</evidence>
<dbReference type="PRINTS" id="PR00031">
    <property type="entry name" value="HTHREPRESSR"/>
</dbReference>
<comment type="similarity">
    <text evidence="7 10">Belongs to the HD-ZIP homeobox family. Class I subfamily.</text>
</comment>
<dbReference type="PROSITE" id="PS00027">
    <property type="entry name" value="HOMEOBOX_1"/>
    <property type="match status" value="1"/>
</dbReference>
<sequence>MSHEEKSQRKKAMYSEEFQEMLDRIEEEDYVDRSGIMGMKKSRICLEKVKALEKHFDEENKLHPDRKIKIAEEVGLEPRQVAIWFQNRRARWKTKHLEREYDQLRASYDALKLDYGSLQQEKLALLNQLKELKARSDARSIESNPTQSISPSIQSNNVANDNTFMNIPITGSSSSSSSTRFDPFSMSSSSMSNEFQLCKAYQEQLMMMEELGMLNCSDASCNFFSSVDQAPTLHWQYGTNEFN</sequence>
<evidence type="ECO:0000256" key="3">
    <source>
        <dbReference type="ARBA" id="ARBA00023125"/>
    </source>
</evidence>
<organism evidence="13 14">
    <name type="scientific">Saponaria officinalis</name>
    <name type="common">Common soapwort</name>
    <name type="synonym">Lychnis saponaria</name>
    <dbReference type="NCBI Taxonomy" id="3572"/>
    <lineage>
        <taxon>Eukaryota</taxon>
        <taxon>Viridiplantae</taxon>
        <taxon>Streptophyta</taxon>
        <taxon>Embryophyta</taxon>
        <taxon>Tracheophyta</taxon>
        <taxon>Spermatophyta</taxon>
        <taxon>Magnoliopsida</taxon>
        <taxon>eudicotyledons</taxon>
        <taxon>Gunneridae</taxon>
        <taxon>Pentapetalae</taxon>
        <taxon>Caryophyllales</taxon>
        <taxon>Caryophyllaceae</taxon>
        <taxon>Caryophylleae</taxon>
        <taxon>Saponaria</taxon>
    </lineage>
</organism>